<evidence type="ECO:0000313" key="6">
    <source>
        <dbReference type="Proteomes" id="UP000326924"/>
    </source>
</evidence>
<dbReference type="PANTHER" id="PTHR24171">
    <property type="entry name" value="ANKYRIN REPEAT DOMAIN-CONTAINING PROTEIN 39-RELATED"/>
    <property type="match status" value="1"/>
</dbReference>
<dbReference type="Pfam" id="PF13857">
    <property type="entry name" value="Ank_5"/>
    <property type="match status" value="1"/>
</dbReference>
<feature type="region of interest" description="Disordered" evidence="4">
    <location>
        <begin position="193"/>
        <end position="215"/>
    </location>
</feature>
<keyword evidence="6" id="KW-1185">Reference proteome</keyword>
<dbReference type="PROSITE" id="PS50297">
    <property type="entry name" value="ANK_REP_REGION"/>
    <property type="match status" value="1"/>
</dbReference>
<evidence type="ECO:0000256" key="3">
    <source>
        <dbReference type="PROSITE-ProRule" id="PRU00023"/>
    </source>
</evidence>
<proteinExistence type="predicted"/>
<sequence length="215" mass="23315">MPSPNIWIAASDNDIAAVARFIAADPSCVNARDDNGYTPLHAAASYNHIQLLKSLVRNHGANPNITDFDGDTPLFVVETVDAARCLVEELGTDPEHKNEEGLTAADSIEQDGDFPLVAAYLREREGGVPNGATAPAPPVGVQISYSTEAIDESIPPVDAELRRRIEELASREDFGSDSAQQELRNLITGAVREHVASPENGDSFERNVRVRREEN</sequence>
<comment type="caution">
    <text evidence="5">The sequence shown here is derived from an EMBL/GenBank/DDBJ whole genome shotgun (WGS) entry which is preliminary data.</text>
</comment>
<keyword evidence="2 3" id="KW-0040">ANK repeat</keyword>
<dbReference type="Gene3D" id="1.25.40.20">
    <property type="entry name" value="Ankyrin repeat-containing domain"/>
    <property type="match status" value="1"/>
</dbReference>
<dbReference type="PROSITE" id="PS50088">
    <property type="entry name" value="ANK_REPEAT"/>
    <property type="match status" value="1"/>
</dbReference>
<dbReference type="InParanoid" id="A0A5J5EF22"/>
<dbReference type="SMART" id="SM00248">
    <property type="entry name" value="ANK"/>
    <property type="match status" value="1"/>
</dbReference>
<dbReference type="InterPro" id="IPR002110">
    <property type="entry name" value="Ankyrin_rpt"/>
</dbReference>
<gene>
    <name evidence="5" type="ORF">FN846DRAFT_974994</name>
</gene>
<organism evidence="5 6">
    <name type="scientific">Sphaerosporella brunnea</name>
    <dbReference type="NCBI Taxonomy" id="1250544"/>
    <lineage>
        <taxon>Eukaryota</taxon>
        <taxon>Fungi</taxon>
        <taxon>Dikarya</taxon>
        <taxon>Ascomycota</taxon>
        <taxon>Pezizomycotina</taxon>
        <taxon>Pezizomycetes</taxon>
        <taxon>Pezizales</taxon>
        <taxon>Pyronemataceae</taxon>
        <taxon>Sphaerosporella</taxon>
    </lineage>
</organism>
<evidence type="ECO:0000256" key="4">
    <source>
        <dbReference type="SAM" id="MobiDB-lite"/>
    </source>
</evidence>
<protein>
    <submittedName>
        <fullName evidence="5">Ankyrin repeat-containing domain protein</fullName>
    </submittedName>
</protein>
<name>A0A5J5EF22_9PEZI</name>
<feature type="repeat" description="ANK" evidence="3">
    <location>
        <begin position="35"/>
        <end position="68"/>
    </location>
</feature>
<reference evidence="5 6" key="1">
    <citation type="submission" date="2019-09" db="EMBL/GenBank/DDBJ databases">
        <title>Draft genome of the ectomycorrhizal ascomycete Sphaerosporella brunnea.</title>
        <authorList>
            <consortium name="DOE Joint Genome Institute"/>
            <person name="Benucci G.M."/>
            <person name="Marozzi G."/>
            <person name="Antonielli L."/>
            <person name="Sanchez S."/>
            <person name="Marco P."/>
            <person name="Wang X."/>
            <person name="Falini L.B."/>
            <person name="Barry K."/>
            <person name="Haridas S."/>
            <person name="Lipzen A."/>
            <person name="Labutti K."/>
            <person name="Grigoriev I.V."/>
            <person name="Murat C."/>
            <person name="Martin F."/>
            <person name="Albertini E."/>
            <person name="Donnini D."/>
            <person name="Bonito G."/>
        </authorList>
    </citation>
    <scope>NUCLEOTIDE SEQUENCE [LARGE SCALE GENOMIC DNA]</scope>
    <source>
        <strain evidence="5 6">Sb_GMNB300</strain>
    </source>
</reference>
<accession>A0A5J5EF22</accession>
<evidence type="ECO:0000313" key="5">
    <source>
        <dbReference type="EMBL" id="KAA8894275.1"/>
    </source>
</evidence>
<evidence type="ECO:0000256" key="2">
    <source>
        <dbReference type="ARBA" id="ARBA00023043"/>
    </source>
</evidence>
<evidence type="ECO:0000256" key="1">
    <source>
        <dbReference type="ARBA" id="ARBA00022737"/>
    </source>
</evidence>
<dbReference type="Proteomes" id="UP000326924">
    <property type="component" value="Unassembled WGS sequence"/>
</dbReference>
<dbReference type="AlphaFoldDB" id="A0A5J5EF22"/>
<dbReference type="SUPFAM" id="SSF48403">
    <property type="entry name" value="Ankyrin repeat"/>
    <property type="match status" value="1"/>
</dbReference>
<dbReference type="FunCoup" id="A0A5J5EF22">
    <property type="interactions" value="173"/>
</dbReference>
<feature type="compositionally biased region" description="Basic and acidic residues" evidence="4">
    <location>
        <begin position="203"/>
        <end position="215"/>
    </location>
</feature>
<dbReference type="OrthoDB" id="19174at2759"/>
<dbReference type="InterPro" id="IPR036770">
    <property type="entry name" value="Ankyrin_rpt-contain_sf"/>
</dbReference>
<dbReference type="EMBL" id="VXIS01000352">
    <property type="protein sequence ID" value="KAA8894275.1"/>
    <property type="molecule type" value="Genomic_DNA"/>
</dbReference>
<keyword evidence="1" id="KW-0677">Repeat</keyword>